<organism evidence="1 2">
    <name type="scientific">Solanum pinnatisectum</name>
    <name type="common">tansyleaf nightshade</name>
    <dbReference type="NCBI Taxonomy" id="50273"/>
    <lineage>
        <taxon>Eukaryota</taxon>
        <taxon>Viridiplantae</taxon>
        <taxon>Streptophyta</taxon>
        <taxon>Embryophyta</taxon>
        <taxon>Tracheophyta</taxon>
        <taxon>Spermatophyta</taxon>
        <taxon>Magnoliopsida</taxon>
        <taxon>eudicotyledons</taxon>
        <taxon>Gunneridae</taxon>
        <taxon>Pentapetalae</taxon>
        <taxon>asterids</taxon>
        <taxon>lamiids</taxon>
        <taxon>Solanales</taxon>
        <taxon>Solanaceae</taxon>
        <taxon>Solanoideae</taxon>
        <taxon>Solaneae</taxon>
        <taxon>Solanum</taxon>
    </lineage>
</organism>
<dbReference type="AlphaFoldDB" id="A0AAV9K113"/>
<comment type="caution">
    <text evidence="1">The sequence shown here is derived from an EMBL/GenBank/DDBJ whole genome shotgun (WGS) entry which is preliminary data.</text>
</comment>
<sequence length="231" mass="25945">MASQQLVIQDLATQVANLSSRLLSLVVALPSGMASSASGSHMAIFHKLAPVEFGRFNDSYPDAWIFQADRYFDFYGIIVEHKLTLASFYLDDEEVEWYQWLYRNKQLKKGLCFNYDEKFSAGHCFKTSPQLLHLSYEAEDPLLMSAPEMSNEVIADELQYLEVQAHSTTSYYSLTGGITDHVICLTRHVTGSPVQVFVDGGSTHNFIQSRVAKFLQLLVIPVSIFSVVVVS</sequence>
<evidence type="ECO:0000313" key="2">
    <source>
        <dbReference type="Proteomes" id="UP001311915"/>
    </source>
</evidence>
<dbReference type="Proteomes" id="UP001311915">
    <property type="component" value="Unassembled WGS sequence"/>
</dbReference>
<dbReference type="EMBL" id="JAWPEI010000109">
    <property type="protein sequence ID" value="KAK4706295.1"/>
    <property type="molecule type" value="Genomic_DNA"/>
</dbReference>
<evidence type="ECO:0000313" key="1">
    <source>
        <dbReference type="EMBL" id="KAK4706295.1"/>
    </source>
</evidence>
<protein>
    <submittedName>
        <fullName evidence="1">Uncharacterized protein</fullName>
    </submittedName>
</protein>
<keyword evidence="2" id="KW-1185">Reference proteome</keyword>
<name>A0AAV9K113_9SOLN</name>
<gene>
    <name evidence="1" type="ORF">R3W88_034148</name>
</gene>
<proteinExistence type="predicted"/>
<reference evidence="1 2" key="1">
    <citation type="submission" date="2023-10" db="EMBL/GenBank/DDBJ databases">
        <title>Genome-Wide Identification Analysis in wild type Solanum Pinnatisectum Reveals Some Genes Defensing Phytophthora Infestans.</title>
        <authorList>
            <person name="Sun C."/>
        </authorList>
    </citation>
    <scope>NUCLEOTIDE SEQUENCE [LARGE SCALE GENOMIC DNA]</scope>
    <source>
        <strain evidence="1">LQN</strain>
        <tissue evidence="1">Leaf</tissue>
    </source>
</reference>
<accession>A0AAV9K113</accession>